<feature type="compositionally biased region" description="Polar residues" evidence="1">
    <location>
        <begin position="270"/>
        <end position="283"/>
    </location>
</feature>
<evidence type="ECO:0000256" key="1">
    <source>
        <dbReference type="SAM" id="MobiDB-lite"/>
    </source>
</evidence>
<feature type="region of interest" description="Disordered" evidence="1">
    <location>
        <begin position="262"/>
        <end position="299"/>
    </location>
</feature>
<sequence>MALPPSALKRGKVSVLASERKMGVWWPRGLRRRGGRNAFQVIRDLNAGLPKVIEKYCKNEPNAGLLPLAELEASANEVFDSIGPRMWPTPAADVEGERFQWLANAQENDLENFYPRDLYYARDEDRSLLRRHFSDMVIARCITYNCNHSKTSQTDRMYNEGQSSSPPAVLSGEAEQDEDESYDTTYCTRGSTRASGTALIVPNSDADRNTRSSGGAEKRRGSTLEANNAKRQHDSRLRRLPPWSLVIKLKLSPQSLIAWTKANEAGPQVDETSNPSTDASRSAANEKSELASDPDVLERQHCERARASLRRWTSSTAAATGEAGPAEKLASVEYSDSLAAANRRGREEVKRARALRDSGMSGNTTEVLDLRNTDHPVPVTTQRRSISEAEDESRKRAYDHSDPTALPVDESHLEDTPGLQRRLNAVTSAPSVSNGTLSKSLIQAPSNSQADTRSGPTGPPSPAESQPGPSSPVASTSDPQPSTSLDDRRNTHERDGVASLKRVTAMIDWAHPGPSPSFIGLQFCSAVEDLFTQIDEQIPRMLRLRRVDAVEVKHVNYGGTGQDVSCRIVRVGYGGFCTFERMMDWLKGYKGAAVPELKVVVEWAP</sequence>
<feature type="compositionally biased region" description="Polar residues" evidence="1">
    <location>
        <begin position="463"/>
        <end position="484"/>
    </location>
</feature>
<protein>
    <submittedName>
        <fullName evidence="2">Uncharacterized protein</fullName>
    </submittedName>
</protein>
<organism evidence="2 3">
    <name type="scientific">Friedmanniomyces endolithicus</name>
    <dbReference type="NCBI Taxonomy" id="329885"/>
    <lineage>
        <taxon>Eukaryota</taxon>
        <taxon>Fungi</taxon>
        <taxon>Dikarya</taxon>
        <taxon>Ascomycota</taxon>
        <taxon>Pezizomycotina</taxon>
        <taxon>Dothideomycetes</taxon>
        <taxon>Dothideomycetidae</taxon>
        <taxon>Mycosphaerellales</taxon>
        <taxon>Teratosphaeriaceae</taxon>
        <taxon>Friedmanniomyces</taxon>
    </lineage>
</organism>
<feature type="compositionally biased region" description="Basic and acidic residues" evidence="1">
    <location>
        <begin position="392"/>
        <end position="402"/>
    </location>
</feature>
<evidence type="ECO:0000313" key="3">
    <source>
        <dbReference type="Proteomes" id="UP001175353"/>
    </source>
</evidence>
<feature type="region of interest" description="Disordered" evidence="1">
    <location>
        <begin position="442"/>
        <end position="494"/>
    </location>
</feature>
<feature type="region of interest" description="Disordered" evidence="1">
    <location>
        <begin position="152"/>
        <end position="236"/>
    </location>
</feature>
<feature type="compositionally biased region" description="Basic and acidic residues" evidence="1">
    <location>
        <begin position="485"/>
        <end position="494"/>
    </location>
</feature>
<evidence type="ECO:0000313" key="2">
    <source>
        <dbReference type="EMBL" id="KAK0980106.1"/>
    </source>
</evidence>
<dbReference type="AlphaFoldDB" id="A0AAN6KFV7"/>
<feature type="compositionally biased region" description="Polar residues" evidence="1">
    <location>
        <begin position="183"/>
        <end position="195"/>
    </location>
</feature>
<feature type="compositionally biased region" description="Basic and acidic residues" evidence="1">
    <location>
        <begin position="205"/>
        <end position="222"/>
    </location>
</feature>
<feature type="compositionally biased region" description="Polar residues" evidence="1">
    <location>
        <begin position="442"/>
        <end position="455"/>
    </location>
</feature>
<accession>A0AAN6KFV7</accession>
<dbReference type="EMBL" id="JAUJLE010000119">
    <property type="protein sequence ID" value="KAK0980106.1"/>
    <property type="molecule type" value="Genomic_DNA"/>
</dbReference>
<proteinExistence type="predicted"/>
<name>A0AAN6KFV7_9PEZI</name>
<gene>
    <name evidence="2" type="ORF">LTR91_012426</name>
</gene>
<feature type="compositionally biased region" description="Polar residues" evidence="1">
    <location>
        <begin position="152"/>
        <end position="166"/>
    </location>
</feature>
<dbReference type="Proteomes" id="UP001175353">
    <property type="component" value="Unassembled WGS sequence"/>
</dbReference>
<keyword evidence="3" id="KW-1185">Reference proteome</keyword>
<comment type="caution">
    <text evidence="2">The sequence shown here is derived from an EMBL/GenBank/DDBJ whole genome shotgun (WGS) entry which is preliminary data.</text>
</comment>
<feature type="compositionally biased region" description="Basic and acidic residues" evidence="1">
    <location>
        <begin position="284"/>
        <end position="299"/>
    </location>
</feature>
<feature type="region of interest" description="Disordered" evidence="1">
    <location>
        <begin position="351"/>
        <end position="412"/>
    </location>
</feature>
<reference evidence="2" key="1">
    <citation type="submission" date="2023-06" db="EMBL/GenBank/DDBJ databases">
        <title>Black Yeasts Isolated from many extreme environments.</title>
        <authorList>
            <person name="Coleine C."/>
            <person name="Stajich J.E."/>
            <person name="Selbmann L."/>
        </authorList>
    </citation>
    <scope>NUCLEOTIDE SEQUENCE</scope>
    <source>
        <strain evidence="2">CCFEE 5200</strain>
    </source>
</reference>